<feature type="domain" description="P/Homo B" evidence="18">
    <location>
        <begin position="471"/>
        <end position="606"/>
    </location>
</feature>
<dbReference type="InterPro" id="IPR023827">
    <property type="entry name" value="Peptidase_S8_Asp-AS"/>
</dbReference>
<dbReference type="Proteomes" id="UP000799779">
    <property type="component" value="Unassembled WGS sequence"/>
</dbReference>
<dbReference type="Pfam" id="PF00082">
    <property type="entry name" value="Peptidase_S8"/>
    <property type="match status" value="1"/>
</dbReference>
<dbReference type="InterPro" id="IPR002884">
    <property type="entry name" value="P_dom"/>
</dbReference>
<feature type="transmembrane region" description="Helical" evidence="16">
    <location>
        <begin position="718"/>
        <end position="739"/>
    </location>
</feature>
<feature type="compositionally biased region" description="Acidic residues" evidence="15">
    <location>
        <begin position="794"/>
        <end position="807"/>
    </location>
</feature>
<evidence type="ECO:0000256" key="16">
    <source>
        <dbReference type="SAM" id="Phobius"/>
    </source>
</evidence>
<dbReference type="PROSITE" id="PS51829">
    <property type="entry name" value="P_HOMO_B"/>
    <property type="match status" value="1"/>
</dbReference>
<keyword evidence="20" id="KW-1185">Reference proteome</keyword>
<feature type="active site" description="Charge relay system" evidence="13 14">
    <location>
        <position position="186"/>
    </location>
</feature>
<evidence type="ECO:0000256" key="17">
    <source>
        <dbReference type="SAM" id="SignalP"/>
    </source>
</evidence>
<comment type="subcellular location">
    <subcellularLocation>
        <location evidence="1">Membrane</location>
    </subcellularLocation>
</comment>
<dbReference type="CDD" id="cd04059">
    <property type="entry name" value="Peptidases_S8_Protein_convertases_Kexins_Furin-like"/>
    <property type="match status" value="1"/>
</dbReference>
<evidence type="ECO:0000256" key="10">
    <source>
        <dbReference type="ARBA" id="ARBA00023136"/>
    </source>
</evidence>
<reference evidence="19" key="1">
    <citation type="journal article" date="2020" name="Stud. Mycol.">
        <title>101 Dothideomycetes genomes: a test case for predicting lifestyles and emergence of pathogens.</title>
        <authorList>
            <person name="Haridas S."/>
            <person name="Albert R."/>
            <person name="Binder M."/>
            <person name="Bloem J."/>
            <person name="Labutti K."/>
            <person name="Salamov A."/>
            <person name="Andreopoulos B."/>
            <person name="Baker S."/>
            <person name="Barry K."/>
            <person name="Bills G."/>
            <person name="Bluhm B."/>
            <person name="Cannon C."/>
            <person name="Castanera R."/>
            <person name="Culley D."/>
            <person name="Daum C."/>
            <person name="Ezra D."/>
            <person name="Gonzalez J."/>
            <person name="Henrissat B."/>
            <person name="Kuo A."/>
            <person name="Liang C."/>
            <person name="Lipzen A."/>
            <person name="Lutzoni F."/>
            <person name="Magnuson J."/>
            <person name="Mondo S."/>
            <person name="Nolan M."/>
            <person name="Ohm R."/>
            <person name="Pangilinan J."/>
            <person name="Park H.-J."/>
            <person name="Ramirez L."/>
            <person name="Alfaro M."/>
            <person name="Sun H."/>
            <person name="Tritt A."/>
            <person name="Yoshinaga Y."/>
            <person name="Zwiers L.-H."/>
            <person name="Turgeon B."/>
            <person name="Goodwin S."/>
            <person name="Spatafora J."/>
            <person name="Crous P."/>
            <person name="Grigoriev I."/>
        </authorList>
    </citation>
    <scope>NUCLEOTIDE SEQUENCE</scope>
    <source>
        <strain evidence="19">CBS 123094</strain>
    </source>
</reference>
<evidence type="ECO:0000256" key="4">
    <source>
        <dbReference type="ARBA" id="ARBA00022692"/>
    </source>
</evidence>
<sequence>MRASAICSLLAAATLTAAAHLPPRNYTSHDYYAIHLSSSTSPTELAVLLGLTYDGELGALPEHHVFKAPKHNGDIVEDAVQELKRKRRKREVSPGPHPLDSVRFTQKQKLKPRHWKRNIIPPRAGPPVTDAIKAQREIAQTLDIKDPIFEEQWHIFNVKDPGNDVNVTGVWMQGITGKNVTACIVDDGLDMDSQDLKDNFFAAGSYDFNDHVDLPKPRLADDRHGTRCAGEVSAGRNNACGVGIAYDSRISGVRILSGDITDMDEALAINYELGKNDIYSCSWGPPDDGKTMQAPGLLIEKAMIEAIQKGRDGKGSIYVFAAGNGAASDDNCNFDGYTNSIYSITVGAVDKNNQHPYYSEACSAQLVVTYSSGGGDAIHTTDVGANKCTGQHGGTSAAGPIGAGTYALVLQARPELSWRDVQWLTVMTAVPFGATSDWTKTAIGRTFSHQFGYGKLDAWAIVEAAKTWTPVKPQAWFYSPWMHVNKAIPEGAQGLASSFEVTEEMLKEANLERVEHITLTMNVAHQRRGDLSVELLSPDGMTSHLSTARRDDDVALGYDDWTFMSVAHFGEKGVGKWTVVVKDTKINDKTGTFTDWKLRLWGECVDPKIQKLRPMPTDHDDDDHDVLTDHPAHTTTISVPPSKPTVSEIPSDHPDRPVAQKPKPSSSTAPTETTAFEEPIIATASPTSSPSPTASSAPDTFLPSPFPTFGVSKRTQGWIYFSIGLIIVFCASLATYFFLQRRKRLRSARDDYEFEVLDDMEDGDDSARTGMLNGAAGGKRAKRGGELYDAFAGESDEDLLSDTEDEDRPYRDQDERIYDEKLAMREGSDAGVSSGSGSSGRRGV</sequence>
<dbReference type="SUPFAM" id="SSF49785">
    <property type="entry name" value="Galactose-binding domain-like"/>
    <property type="match status" value="1"/>
</dbReference>
<keyword evidence="6 14" id="KW-0378">Hydrolase</keyword>
<dbReference type="EMBL" id="ML977584">
    <property type="protein sequence ID" value="KAF2001287.1"/>
    <property type="molecule type" value="Genomic_DNA"/>
</dbReference>
<name>A0A6A5WIM0_9PLEO</name>
<keyword evidence="4 16" id="KW-0812">Transmembrane</keyword>
<dbReference type="InterPro" id="IPR022398">
    <property type="entry name" value="Peptidase_S8_His-AS"/>
</dbReference>
<feature type="active site" description="Charge relay system" evidence="13 14">
    <location>
        <position position="224"/>
    </location>
</feature>
<evidence type="ECO:0000256" key="2">
    <source>
        <dbReference type="ARBA" id="ARBA00005325"/>
    </source>
</evidence>
<feature type="region of interest" description="Disordered" evidence="15">
    <location>
        <begin position="792"/>
        <end position="844"/>
    </location>
</feature>
<keyword evidence="11" id="KW-0865">Zymogen</keyword>
<proteinExistence type="inferred from homology"/>
<dbReference type="AlphaFoldDB" id="A0A6A5WIM0"/>
<keyword evidence="10 16" id="KW-0472">Membrane</keyword>
<keyword evidence="8" id="KW-0106">Calcium</keyword>
<dbReference type="OrthoDB" id="300641at2759"/>
<dbReference type="InterPro" id="IPR036852">
    <property type="entry name" value="Peptidase_S8/S53_dom_sf"/>
</dbReference>
<keyword evidence="7 14" id="KW-0720">Serine protease</keyword>
<evidence type="ECO:0000256" key="11">
    <source>
        <dbReference type="ARBA" id="ARBA00023145"/>
    </source>
</evidence>
<dbReference type="InterPro" id="IPR023828">
    <property type="entry name" value="Peptidase_S8_Ser-AS"/>
</dbReference>
<organism evidence="19 20">
    <name type="scientific">Amniculicola lignicola CBS 123094</name>
    <dbReference type="NCBI Taxonomy" id="1392246"/>
    <lineage>
        <taxon>Eukaryota</taxon>
        <taxon>Fungi</taxon>
        <taxon>Dikarya</taxon>
        <taxon>Ascomycota</taxon>
        <taxon>Pezizomycotina</taxon>
        <taxon>Dothideomycetes</taxon>
        <taxon>Pleosporomycetidae</taxon>
        <taxon>Pleosporales</taxon>
        <taxon>Amniculicolaceae</taxon>
        <taxon>Amniculicola</taxon>
    </lineage>
</organism>
<dbReference type="SUPFAM" id="SSF52743">
    <property type="entry name" value="Subtilisin-like"/>
    <property type="match status" value="1"/>
</dbReference>
<dbReference type="InterPro" id="IPR000209">
    <property type="entry name" value="Peptidase_S8/S53_dom"/>
</dbReference>
<evidence type="ECO:0000256" key="6">
    <source>
        <dbReference type="ARBA" id="ARBA00022801"/>
    </source>
</evidence>
<evidence type="ECO:0000256" key="5">
    <source>
        <dbReference type="ARBA" id="ARBA00022729"/>
    </source>
</evidence>
<feature type="compositionally biased region" description="Basic and acidic residues" evidence="15">
    <location>
        <begin position="808"/>
        <end position="828"/>
    </location>
</feature>
<evidence type="ECO:0000256" key="15">
    <source>
        <dbReference type="SAM" id="MobiDB-lite"/>
    </source>
</evidence>
<evidence type="ECO:0000256" key="7">
    <source>
        <dbReference type="ARBA" id="ARBA00022825"/>
    </source>
</evidence>
<protein>
    <submittedName>
        <fullName evidence="19">KEX1 protease</fullName>
    </submittedName>
</protein>
<keyword evidence="9 16" id="KW-1133">Transmembrane helix</keyword>
<dbReference type="PROSITE" id="PS51892">
    <property type="entry name" value="SUBTILASE"/>
    <property type="match status" value="1"/>
</dbReference>
<dbReference type="PROSITE" id="PS00137">
    <property type="entry name" value="SUBTILASE_HIS"/>
    <property type="match status" value="1"/>
</dbReference>
<dbReference type="Gene3D" id="3.40.50.200">
    <property type="entry name" value="Peptidase S8/S53 domain"/>
    <property type="match status" value="1"/>
</dbReference>
<evidence type="ECO:0000259" key="18">
    <source>
        <dbReference type="PROSITE" id="PS51829"/>
    </source>
</evidence>
<feature type="chain" id="PRO_5025551326" evidence="17">
    <location>
        <begin position="19"/>
        <end position="844"/>
    </location>
</feature>
<evidence type="ECO:0000256" key="14">
    <source>
        <dbReference type="PROSITE-ProRule" id="PRU01240"/>
    </source>
</evidence>
<dbReference type="Gene3D" id="2.60.120.260">
    <property type="entry name" value="Galactose-binding domain-like"/>
    <property type="match status" value="1"/>
</dbReference>
<dbReference type="InterPro" id="IPR034182">
    <property type="entry name" value="Kexin/furin"/>
</dbReference>
<evidence type="ECO:0000313" key="19">
    <source>
        <dbReference type="EMBL" id="KAF2001287.1"/>
    </source>
</evidence>
<dbReference type="GO" id="GO:0004252">
    <property type="term" value="F:serine-type endopeptidase activity"/>
    <property type="evidence" value="ECO:0007669"/>
    <property type="project" value="UniProtKB-UniRule"/>
</dbReference>
<dbReference type="GO" id="GO:0000139">
    <property type="term" value="C:Golgi membrane"/>
    <property type="evidence" value="ECO:0007669"/>
    <property type="project" value="TreeGrafter"/>
</dbReference>
<dbReference type="FunFam" id="3.40.50.200:FF:000005">
    <property type="entry name" value="Proprotein convertase subtilisin/kexin type 7"/>
    <property type="match status" value="1"/>
</dbReference>
<evidence type="ECO:0000256" key="8">
    <source>
        <dbReference type="ARBA" id="ARBA00022837"/>
    </source>
</evidence>
<dbReference type="InterPro" id="IPR015500">
    <property type="entry name" value="Peptidase_S8_subtilisin-rel"/>
</dbReference>
<feature type="region of interest" description="Disordered" evidence="15">
    <location>
        <begin position="611"/>
        <end position="672"/>
    </location>
</feature>
<gene>
    <name evidence="19" type="ORF">P154DRAFT_176245</name>
</gene>
<dbReference type="GO" id="GO:0007323">
    <property type="term" value="P:peptide pheromone maturation"/>
    <property type="evidence" value="ECO:0007669"/>
    <property type="project" value="UniProtKB-ARBA"/>
</dbReference>
<dbReference type="PRINTS" id="PR00723">
    <property type="entry name" value="SUBTILISIN"/>
</dbReference>
<keyword evidence="12" id="KW-0325">Glycoprotein</keyword>
<feature type="active site" description="Charge relay system" evidence="13 14">
    <location>
        <position position="396"/>
    </location>
</feature>
<accession>A0A6A5WIM0</accession>
<dbReference type="PROSITE" id="PS00136">
    <property type="entry name" value="SUBTILASE_ASP"/>
    <property type="match status" value="1"/>
</dbReference>
<dbReference type="Pfam" id="PF01483">
    <property type="entry name" value="P_proprotein"/>
    <property type="match status" value="1"/>
</dbReference>
<evidence type="ECO:0000313" key="20">
    <source>
        <dbReference type="Proteomes" id="UP000799779"/>
    </source>
</evidence>
<evidence type="ECO:0000256" key="13">
    <source>
        <dbReference type="PIRSR" id="PIRSR615500-1"/>
    </source>
</evidence>
<dbReference type="PROSITE" id="PS00138">
    <property type="entry name" value="SUBTILASE_SER"/>
    <property type="match status" value="1"/>
</dbReference>
<evidence type="ECO:0000256" key="9">
    <source>
        <dbReference type="ARBA" id="ARBA00022989"/>
    </source>
</evidence>
<dbReference type="PANTHER" id="PTHR42884:SF14">
    <property type="entry name" value="NEUROENDOCRINE CONVERTASE 1"/>
    <property type="match status" value="1"/>
</dbReference>
<comment type="similarity">
    <text evidence="2">Belongs to the peptidase S8 family. Furin subfamily.</text>
</comment>
<evidence type="ECO:0000256" key="1">
    <source>
        <dbReference type="ARBA" id="ARBA00004370"/>
    </source>
</evidence>
<dbReference type="InterPro" id="IPR008979">
    <property type="entry name" value="Galactose-bd-like_sf"/>
</dbReference>
<feature type="signal peptide" evidence="17">
    <location>
        <begin position="1"/>
        <end position="18"/>
    </location>
</feature>
<keyword evidence="3 14" id="KW-0645">Protease</keyword>
<evidence type="ECO:0000256" key="3">
    <source>
        <dbReference type="ARBA" id="ARBA00022670"/>
    </source>
</evidence>
<dbReference type="GO" id="GO:0005802">
    <property type="term" value="C:trans-Golgi network"/>
    <property type="evidence" value="ECO:0007669"/>
    <property type="project" value="TreeGrafter"/>
</dbReference>
<evidence type="ECO:0000256" key="12">
    <source>
        <dbReference type="ARBA" id="ARBA00023180"/>
    </source>
</evidence>
<dbReference type="GO" id="GO:0016485">
    <property type="term" value="P:protein processing"/>
    <property type="evidence" value="ECO:0007669"/>
    <property type="project" value="TreeGrafter"/>
</dbReference>
<keyword evidence="5 17" id="KW-0732">Signal</keyword>
<dbReference type="FunFam" id="2.60.120.260:FF:000026">
    <property type="entry name" value="proprotein convertase subtilisin/kexin type 7"/>
    <property type="match status" value="1"/>
</dbReference>
<dbReference type="PANTHER" id="PTHR42884">
    <property type="entry name" value="PROPROTEIN CONVERTASE SUBTILISIN/KEXIN-RELATED"/>
    <property type="match status" value="1"/>
</dbReference>